<name>A0ABX6IP85_9ACTN</name>
<evidence type="ECO:0000313" key="2">
    <source>
        <dbReference type="Proteomes" id="UP001059836"/>
    </source>
</evidence>
<evidence type="ECO:0000313" key="1">
    <source>
        <dbReference type="EMBL" id="QHN36926.1"/>
    </source>
</evidence>
<proteinExistence type="predicted"/>
<accession>A0ABX6IP85</accession>
<dbReference type="RefSeq" id="WP_213245195.1">
    <property type="nucleotide sequence ID" value="NZ_CP045806.1"/>
</dbReference>
<protein>
    <submittedName>
        <fullName evidence="1">Uncharacterized protein</fullName>
    </submittedName>
</protein>
<gene>
    <name evidence="1" type="ORF">GII31_20525</name>
</gene>
<sequence>MACSPSHHEEHAVGLIVSVRLGDRYGRRPLFVTGLAAVGIRSPACGPAAEPGHLDECIGRSTVFGMQRALLLGCRGGV</sequence>
<dbReference type="EMBL" id="CP045809">
    <property type="protein sequence ID" value="QHN36926.1"/>
    <property type="molecule type" value="Genomic_DNA"/>
</dbReference>
<dbReference type="Proteomes" id="UP001059836">
    <property type="component" value="Chromosome"/>
</dbReference>
<dbReference type="InterPro" id="IPR036259">
    <property type="entry name" value="MFS_trans_sf"/>
</dbReference>
<dbReference type="SUPFAM" id="SSF103473">
    <property type="entry name" value="MFS general substrate transporter"/>
    <property type="match status" value="1"/>
</dbReference>
<organism evidence="1 2">
    <name type="scientific">Gordonia pseudamarae</name>
    <dbReference type="NCBI Taxonomy" id="2831662"/>
    <lineage>
        <taxon>Bacteria</taxon>
        <taxon>Bacillati</taxon>
        <taxon>Actinomycetota</taxon>
        <taxon>Actinomycetes</taxon>
        <taxon>Mycobacteriales</taxon>
        <taxon>Gordoniaceae</taxon>
        <taxon>Gordonia</taxon>
    </lineage>
</organism>
<reference evidence="1" key="1">
    <citation type="journal article" date="2021" name="Nat. Microbiol.">
        <title>Cocultivation of an ultrasmall environmental parasitic bacterium with lytic ability against bacteria associated with wastewater foams.</title>
        <authorList>
            <person name="Batinovic S."/>
            <person name="Rose J.J.A."/>
            <person name="Ratcliffe J."/>
            <person name="Seviour R.J."/>
            <person name="Petrovski S."/>
        </authorList>
    </citation>
    <scope>NUCLEOTIDE SEQUENCE</scope>
    <source>
        <strain evidence="1">CON9</strain>
    </source>
</reference>
<keyword evidence="2" id="KW-1185">Reference proteome</keyword>